<sequence>MGLLKDLQDHAAQTFREQWATRAGQVVPSPTDLKLSNDAVEFDRATVLYADLTGSTNMVDTLGWQKAAEIYKTFLFCSGKIIRDSGGVITSYDGDRVMAVFIGNTQTSDAAICGLKINWAVQNVINPALSNQYSGNTFTVSQVVGIDTSPVRAARTGVRGDNDIVWVGRAANYAAKLTEIKLPQRTWITEDAYNRLRDDAKYGGNPRQDMWKKFSWTQQNDIPAYGSTYWWAVSN</sequence>
<reference evidence="2 3" key="1">
    <citation type="submission" date="2020-10" db="EMBL/GenBank/DDBJ databases">
        <title>Sequencing the genomes of 1000 actinobacteria strains.</title>
        <authorList>
            <person name="Klenk H.-P."/>
        </authorList>
    </citation>
    <scope>NUCLEOTIDE SEQUENCE [LARGE SCALE GENOMIC DNA]</scope>
    <source>
        <strain evidence="2 3">DSM 7307</strain>
    </source>
</reference>
<comment type="caution">
    <text evidence="2">The sequence shown here is derived from an EMBL/GenBank/DDBJ whole genome shotgun (WGS) entry which is preliminary data.</text>
</comment>
<feature type="domain" description="Guanylate cyclase" evidence="1">
    <location>
        <begin position="46"/>
        <end position="178"/>
    </location>
</feature>
<evidence type="ECO:0000259" key="1">
    <source>
        <dbReference type="PROSITE" id="PS50125"/>
    </source>
</evidence>
<dbReference type="SUPFAM" id="SSF55073">
    <property type="entry name" value="Nucleotide cyclase"/>
    <property type="match status" value="1"/>
</dbReference>
<name>A0ABR9IIV3_RHIVS</name>
<evidence type="ECO:0000313" key="3">
    <source>
        <dbReference type="Proteomes" id="UP000620262"/>
    </source>
</evidence>
<dbReference type="RefSeq" id="WP_192727375.1">
    <property type="nucleotide sequence ID" value="NZ_BAAAVL010000003.1"/>
</dbReference>
<dbReference type="Proteomes" id="UP000620262">
    <property type="component" value="Unassembled WGS sequence"/>
</dbReference>
<evidence type="ECO:0000313" key="2">
    <source>
        <dbReference type="EMBL" id="MBE1503112.1"/>
    </source>
</evidence>
<gene>
    <name evidence="2" type="ORF">H4W29_000293</name>
</gene>
<proteinExistence type="predicted"/>
<dbReference type="InterPro" id="IPR001054">
    <property type="entry name" value="A/G_cyclase"/>
</dbReference>
<dbReference type="Gene3D" id="3.30.70.1230">
    <property type="entry name" value="Nucleotide cyclase"/>
    <property type="match status" value="1"/>
</dbReference>
<organism evidence="2 3">
    <name type="scientific">Rhizobium viscosum</name>
    <name type="common">Arthrobacter viscosus</name>
    <dbReference type="NCBI Taxonomy" id="1673"/>
    <lineage>
        <taxon>Bacteria</taxon>
        <taxon>Pseudomonadati</taxon>
        <taxon>Pseudomonadota</taxon>
        <taxon>Alphaproteobacteria</taxon>
        <taxon>Hyphomicrobiales</taxon>
        <taxon>Rhizobiaceae</taxon>
        <taxon>Rhizobium/Agrobacterium group</taxon>
        <taxon>Rhizobium</taxon>
    </lineage>
</organism>
<accession>A0ABR9IIV3</accession>
<dbReference type="EMBL" id="JADBEC010000001">
    <property type="protein sequence ID" value="MBE1503112.1"/>
    <property type="molecule type" value="Genomic_DNA"/>
</dbReference>
<dbReference type="InterPro" id="IPR029787">
    <property type="entry name" value="Nucleotide_cyclase"/>
</dbReference>
<protein>
    <submittedName>
        <fullName evidence="2">Class 3 adenylate cyclase</fullName>
    </submittedName>
</protein>
<keyword evidence="3" id="KW-1185">Reference proteome</keyword>
<dbReference type="PROSITE" id="PS50125">
    <property type="entry name" value="GUANYLATE_CYCLASE_2"/>
    <property type="match status" value="1"/>
</dbReference>